<dbReference type="PROSITE" id="PS50283">
    <property type="entry name" value="NA_SOLUT_SYMP_3"/>
    <property type="match status" value="1"/>
</dbReference>
<feature type="transmembrane region" description="Helical" evidence="12">
    <location>
        <begin position="163"/>
        <end position="181"/>
    </location>
</feature>
<feature type="transmembrane region" description="Helical" evidence="12">
    <location>
        <begin position="533"/>
        <end position="557"/>
    </location>
</feature>
<feature type="transmembrane region" description="Helical" evidence="12">
    <location>
        <begin position="240"/>
        <end position="259"/>
    </location>
</feature>
<feature type="transmembrane region" description="Helical" evidence="12">
    <location>
        <begin position="128"/>
        <end position="151"/>
    </location>
</feature>
<evidence type="ECO:0000256" key="3">
    <source>
        <dbReference type="ARBA" id="ARBA00022448"/>
    </source>
</evidence>
<dbReference type="AlphaFoldDB" id="A0A2T7NJU3"/>
<evidence type="ECO:0000256" key="11">
    <source>
        <dbReference type="RuleBase" id="RU362091"/>
    </source>
</evidence>
<proteinExistence type="inferred from homology"/>
<keyword evidence="6 12" id="KW-1133">Transmembrane helix</keyword>
<evidence type="ECO:0000256" key="4">
    <source>
        <dbReference type="ARBA" id="ARBA00022475"/>
    </source>
</evidence>
<evidence type="ECO:0000256" key="7">
    <source>
        <dbReference type="ARBA" id="ARBA00023053"/>
    </source>
</evidence>
<evidence type="ECO:0000256" key="12">
    <source>
        <dbReference type="SAM" id="Phobius"/>
    </source>
</evidence>
<organism evidence="13 14">
    <name type="scientific">Pomacea canaliculata</name>
    <name type="common">Golden apple snail</name>
    <dbReference type="NCBI Taxonomy" id="400727"/>
    <lineage>
        <taxon>Eukaryota</taxon>
        <taxon>Metazoa</taxon>
        <taxon>Spiralia</taxon>
        <taxon>Lophotrochozoa</taxon>
        <taxon>Mollusca</taxon>
        <taxon>Gastropoda</taxon>
        <taxon>Caenogastropoda</taxon>
        <taxon>Architaenioglossa</taxon>
        <taxon>Ampullarioidea</taxon>
        <taxon>Ampullariidae</taxon>
        <taxon>Pomacea</taxon>
    </lineage>
</organism>
<dbReference type="GO" id="GO:0015293">
    <property type="term" value="F:symporter activity"/>
    <property type="evidence" value="ECO:0007669"/>
    <property type="project" value="TreeGrafter"/>
</dbReference>
<dbReference type="InterPro" id="IPR038377">
    <property type="entry name" value="Na/Glc_symporter_sf"/>
</dbReference>
<keyword evidence="3" id="KW-0813">Transport</keyword>
<sequence length="619" mass="67339">MASVQGDLRFHWADYLIFIAVIVISGIIGLYAAIKHRRATAQELLTGNRKLPLIPVTLSLAASFMSAIFILGTPSEAYLNSTEYWLVGLGYIPAQLLTCLLFMPVFYSLELTSAYQYLELRFNRVVRVMGSLTFTIEMILYMAVATYAPALALSQVTHLSMEISILASGLVCTLYTAFGGIKAVVWTDAFQTLIILAGLLAVIIRGVDITGGWSVVMEKAKRGGRFTWKLDLDPDPFQRHTFWTLVVGGCCTALTLYAGNQALLQRYLSVRSLTRARMTILLHLPITEIFLAMTMIVGLVMYAYYEGCDPLKHGDISKPDQMLPLFVMETLSVAPGLPGLFVACVYSAALSTVSSGVNSLAAVTLEDFLKPVLEKKFQGRPPQRLLSIITVSSALLYGLVTIGLAYLAGVVGSTILQVAMSIFGMVGGPLLALLMVGLFCPCVNSWGAGVGLVCSLVISLWVGIGPIVNPQKTVSTLPPLHTLGCDVIESNVTWSNVTLLTTVHTLSTENVTTATSVSSSLGSGLATWYRLSYWHYSTLSIIVTFIVSIVVSGVTGFNKNRDIDRRTYYDIFACCRPNKEKSSEYDLKDGRSNTGYVTDSTSHTSSLNNTVSIKSYHAI</sequence>
<comment type="caution">
    <text evidence="13">The sequence shown here is derived from an EMBL/GenBank/DDBJ whole genome shotgun (WGS) entry which is preliminary data.</text>
</comment>
<dbReference type="Proteomes" id="UP000245119">
    <property type="component" value="Linkage Group LG12"/>
</dbReference>
<keyword evidence="7" id="KW-0915">Sodium</keyword>
<feature type="transmembrane region" description="Helical" evidence="12">
    <location>
        <begin position="280"/>
        <end position="305"/>
    </location>
</feature>
<gene>
    <name evidence="13" type="ORF">C0Q70_19618</name>
</gene>
<keyword evidence="14" id="KW-1185">Reference proteome</keyword>
<dbReference type="STRING" id="400727.A0A2T7NJU3"/>
<evidence type="ECO:0000256" key="1">
    <source>
        <dbReference type="ARBA" id="ARBA00004651"/>
    </source>
</evidence>
<accession>A0A2T7NJU3</accession>
<dbReference type="InterPro" id="IPR001734">
    <property type="entry name" value="Na/solute_symporter"/>
</dbReference>
<keyword evidence="9 12" id="KW-0472">Membrane</keyword>
<feature type="transmembrane region" description="Helical" evidence="12">
    <location>
        <begin position="53"/>
        <end position="72"/>
    </location>
</feature>
<reference evidence="13 14" key="1">
    <citation type="submission" date="2018-04" db="EMBL/GenBank/DDBJ databases">
        <title>The genome of golden apple snail Pomacea canaliculata provides insight into stress tolerance and invasive adaptation.</title>
        <authorList>
            <person name="Liu C."/>
            <person name="Liu B."/>
            <person name="Ren Y."/>
            <person name="Zhang Y."/>
            <person name="Wang H."/>
            <person name="Li S."/>
            <person name="Jiang F."/>
            <person name="Yin L."/>
            <person name="Zhang G."/>
            <person name="Qian W."/>
            <person name="Fan W."/>
        </authorList>
    </citation>
    <scope>NUCLEOTIDE SEQUENCE [LARGE SCALE GENOMIC DNA]</scope>
    <source>
        <strain evidence="13">SZHN2017</strain>
        <tissue evidence="13">Muscle</tissue>
    </source>
</reference>
<evidence type="ECO:0000256" key="10">
    <source>
        <dbReference type="ARBA" id="ARBA00023201"/>
    </source>
</evidence>
<keyword evidence="4" id="KW-1003">Cell membrane</keyword>
<keyword evidence="5 12" id="KW-0812">Transmembrane</keyword>
<feature type="transmembrane region" description="Helical" evidence="12">
    <location>
        <begin position="193"/>
        <end position="216"/>
    </location>
</feature>
<dbReference type="CDD" id="cd11492">
    <property type="entry name" value="SLC5sbd_NIS-SMVT"/>
    <property type="match status" value="1"/>
</dbReference>
<evidence type="ECO:0000256" key="8">
    <source>
        <dbReference type="ARBA" id="ARBA00023065"/>
    </source>
</evidence>
<evidence type="ECO:0000256" key="2">
    <source>
        <dbReference type="ARBA" id="ARBA00006434"/>
    </source>
</evidence>
<keyword evidence="8" id="KW-0406">Ion transport</keyword>
<dbReference type="NCBIfam" id="TIGR00813">
    <property type="entry name" value="sss"/>
    <property type="match status" value="1"/>
</dbReference>
<dbReference type="Gene3D" id="1.20.1730.10">
    <property type="entry name" value="Sodium/glucose cotransporter"/>
    <property type="match status" value="1"/>
</dbReference>
<evidence type="ECO:0000313" key="13">
    <source>
        <dbReference type="EMBL" id="PVD21445.1"/>
    </source>
</evidence>
<feature type="transmembrane region" description="Helical" evidence="12">
    <location>
        <begin position="415"/>
        <end position="439"/>
    </location>
</feature>
<feature type="transmembrane region" description="Helical" evidence="12">
    <location>
        <begin position="12"/>
        <end position="33"/>
    </location>
</feature>
<feature type="transmembrane region" description="Helical" evidence="12">
    <location>
        <begin position="385"/>
        <end position="409"/>
    </location>
</feature>
<dbReference type="EMBL" id="PZQS01000012">
    <property type="protein sequence ID" value="PVD21445.1"/>
    <property type="molecule type" value="Genomic_DNA"/>
</dbReference>
<comment type="subcellular location">
    <subcellularLocation>
        <location evidence="1">Cell membrane</location>
        <topology evidence="1">Multi-pass membrane protein</topology>
    </subcellularLocation>
</comment>
<keyword evidence="10" id="KW-0739">Sodium transport</keyword>
<evidence type="ECO:0000313" key="14">
    <source>
        <dbReference type="Proteomes" id="UP000245119"/>
    </source>
</evidence>
<evidence type="ECO:0000256" key="6">
    <source>
        <dbReference type="ARBA" id="ARBA00022989"/>
    </source>
</evidence>
<evidence type="ECO:0000256" key="5">
    <source>
        <dbReference type="ARBA" id="ARBA00022692"/>
    </source>
</evidence>
<dbReference type="PANTHER" id="PTHR42985:SF2">
    <property type="entry name" value="SODIUM-DEPENDENT MULTIVITAMIN TRANSPORTER"/>
    <property type="match status" value="1"/>
</dbReference>
<dbReference type="InterPro" id="IPR051163">
    <property type="entry name" value="Sodium:Solute_Symporter_SSF"/>
</dbReference>
<dbReference type="GO" id="GO:0005886">
    <property type="term" value="C:plasma membrane"/>
    <property type="evidence" value="ECO:0007669"/>
    <property type="project" value="UniProtKB-SubCell"/>
</dbReference>
<comment type="similarity">
    <text evidence="2 11">Belongs to the sodium:solute symporter (SSF) (TC 2.A.21) family.</text>
</comment>
<name>A0A2T7NJU3_POMCA</name>
<feature type="transmembrane region" description="Helical" evidence="12">
    <location>
        <begin position="446"/>
        <end position="468"/>
    </location>
</feature>
<evidence type="ECO:0008006" key="15">
    <source>
        <dbReference type="Google" id="ProtNLM"/>
    </source>
</evidence>
<feature type="transmembrane region" description="Helical" evidence="12">
    <location>
        <begin position="84"/>
        <end position="107"/>
    </location>
</feature>
<dbReference type="OrthoDB" id="6132759at2759"/>
<dbReference type="Pfam" id="PF00474">
    <property type="entry name" value="SSF"/>
    <property type="match status" value="1"/>
</dbReference>
<feature type="transmembrane region" description="Helical" evidence="12">
    <location>
        <begin position="325"/>
        <end position="349"/>
    </location>
</feature>
<protein>
    <recommendedName>
        <fullName evidence="15">Sodium-dependent multivitamin transporter</fullName>
    </recommendedName>
</protein>
<dbReference type="PANTHER" id="PTHR42985">
    <property type="entry name" value="SODIUM-COUPLED MONOCARBOXYLATE TRANSPORTER"/>
    <property type="match status" value="1"/>
</dbReference>
<evidence type="ECO:0000256" key="9">
    <source>
        <dbReference type="ARBA" id="ARBA00023136"/>
    </source>
</evidence>
<dbReference type="GO" id="GO:0006814">
    <property type="term" value="P:sodium ion transport"/>
    <property type="evidence" value="ECO:0007669"/>
    <property type="project" value="UniProtKB-KW"/>
</dbReference>